<dbReference type="EMBL" id="BPFZ01000001">
    <property type="protein sequence ID" value="GIU65944.1"/>
    <property type="molecule type" value="Genomic_DNA"/>
</dbReference>
<comment type="caution">
    <text evidence="1">The sequence shown here is derived from an EMBL/GenBank/DDBJ whole genome shotgun (WGS) entry which is preliminary data.</text>
</comment>
<gene>
    <name evidence="1" type="ORF">PsB1_0098</name>
</gene>
<reference evidence="1" key="1">
    <citation type="submission" date="2021-05" db="EMBL/GenBank/DDBJ databases">
        <authorList>
            <person name="Tanabe Y."/>
        </authorList>
    </citation>
    <scope>NUCLEOTIDE SEQUENCE</scope>
    <source>
        <strain evidence="1">BOTRYCO-1</strain>
    </source>
</reference>
<evidence type="ECO:0000313" key="1">
    <source>
        <dbReference type="EMBL" id="GIU65944.1"/>
    </source>
</evidence>
<accession>A0ABQ4PSG1</accession>
<protein>
    <recommendedName>
        <fullName evidence="3">HTH lysR-type domain-containing protein</fullName>
    </recommendedName>
</protein>
<evidence type="ECO:0000313" key="2">
    <source>
        <dbReference type="Proteomes" id="UP001161064"/>
    </source>
</evidence>
<dbReference type="Proteomes" id="UP001161064">
    <property type="component" value="Unassembled WGS sequence"/>
</dbReference>
<dbReference type="RefSeq" id="WP_284358412.1">
    <property type="nucleotide sequence ID" value="NZ_BPFZ01000001.1"/>
</dbReference>
<reference evidence="1" key="2">
    <citation type="journal article" date="2023" name="ISME Commun">
        <title>Characterization of a bloom-associated alphaproteobacterial lineage, 'Candidatus Phycosocius': insights into freshwater algal-bacterial interactions.</title>
        <authorList>
            <person name="Tanabe Y."/>
            <person name="Yamaguchi H."/>
            <person name="Yoshida M."/>
            <person name="Kai A."/>
            <person name="Okazaki Y."/>
        </authorList>
    </citation>
    <scope>NUCLEOTIDE SEQUENCE</scope>
    <source>
        <strain evidence="1">BOTRYCO-1</strain>
    </source>
</reference>
<proteinExistence type="predicted"/>
<sequence>MALDSLRQIDIISALAGHGKFQKASKALEIAQRSLSRSLSAVAGLINIVAVSDAVSAIMSEQIQSKLERGQLHLLSLPLPHF</sequence>
<organism evidence="1 2">
    <name type="scientific">Candidatus Phycosocius spiralis</name>
    <dbReference type="NCBI Taxonomy" id="2815099"/>
    <lineage>
        <taxon>Bacteria</taxon>
        <taxon>Pseudomonadati</taxon>
        <taxon>Pseudomonadota</taxon>
        <taxon>Alphaproteobacteria</taxon>
        <taxon>Caulobacterales</taxon>
        <taxon>Caulobacterales incertae sedis</taxon>
        <taxon>Candidatus Phycosocius</taxon>
    </lineage>
</organism>
<name>A0ABQ4PSG1_9PROT</name>
<evidence type="ECO:0008006" key="3">
    <source>
        <dbReference type="Google" id="ProtNLM"/>
    </source>
</evidence>
<keyword evidence="2" id="KW-1185">Reference proteome</keyword>